<feature type="transmembrane region" description="Helical" evidence="1">
    <location>
        <begin position="12"/>
        <end position="30"/>
    </location>
</feature>
<keyword evidence="1" id="KW-0472">Membrane</keyword>
<accession>A0A916Y0C4</accession>
<keyword evidence="1" id="KW-1133">Transmembrane helix</keyword>
<name>A0A916Y0C4_9FLAO</name>
<comment type="caution">
    <text evidence="2">The sequence shown here is derived from an EMBL/GenBank/DDBJ whole genome shotgun (WGS) entry which is preliminary data.</text>
</comment>
<reference evidence="2" key="2">
    <citation type="submission" date="2020-09" db="EMBL/GenBank/DDBJ databases">
        <authorList>
            <person name="Sun Q."/>
            <person name="Zhou Y."/>
        </authorList>
    </citation>
    <scope>NUCLEOTIDE SEQUENCE</scope>
    <source>
        <strain evidence="2">CGMCC 1.12506</strain>
    </source>
</reference>
<keyword evidence="3" id="KW-1185">Reference proteome</keyword>
<evidence type="ECO:0000313" key="3">
    <source>
        <dbReference type="Proteomes" id="UP000625735"/>
    </source>
</evidence>
<sequence length="99" mass="11587">MENQEPVVFNKYLVSLTKIVSVYSFFFVLLKSIAIIRGAWMIPNIILAIPFIIMGILTAYTVIYKKYSWIITIITVALIIAVRYYEYDLVYFLQDKYGN</sequence>
<reference evidence="2" key="1">
    <citation type="journal article" date="2014" name="Int. J. Syst. Evol. Microbiol.">
        <title>Complete genome sequence of Corynebacterium casei LMG S-19264T (=DSM 44701T), isolated from a smear-ripened cheese.</title>
        <authorList>
            <consortium name="US DOE Joint Genome Institute (JGI-PGF)"/>
            <person name="Walter F."/>
            <person name="Albersmeier A."/>
            <person name="Kalinowski J."/>
            <person name="Ruckert C."/>
        </authorList>
    </citation>
    <scope>NUCLEOTIDE SEQUENCE</scope>
    <source>
        <strain evidence="2">CGMCC 1.12506</strain>
    </source>
</reference>
<proteinExistence type="predicted"/>
<evidence type="ECO:0000256" key="1">
    <source>
        <dbReference type="SAM" id="Phobius"/>
    </source>
</evidence>
<dbReference type="Proteomes" id="UP000625735">
    <property type="component" value="Unassembled WGS sequence"/>
</dbReference>
<organism evidence="2 3">
    <name type="scientific">Flavobacterium orientale</name>
    <dbReference type="NCBI Taxonomy" id="1756020"/>
    <lineage>
        <taxon>Bacteria</taxon>
        <taxon>Pseudomonadati</taxon>
        <taxon>Bacteroidota</taxon>
        <taxon>Flavobacteriia</taxon>
        <taxon>Flavobacteriales</taxon>
        <taxon>Flavobacteriaceae</taxon>
        <taxon>Flavobacterium</taxon>
    </lineage>
</organism>
<evidence type="ECO:0000313" key="2">
    <source>
        <dbReference type="EMBL" id="GGD25374.1"/>
    </source>
</evidence>
<keyword evidence="1" id="KW-0812">Transmembrane</keyword>
<dbReference type="AlphaFoldDB" id="A0A916Y0C4"/>
<protein>
    <submittedName>
        <fullName evidence="2">Uncharacterized protein</fullName>
    </submittedName>
</protein>
<feature type="transmembrane region" description="Helical" evidence="1">
    <location>
        <begin position="42"/>
        <end position="63"/>
    </location>
</feature>
<feature type="transmembrane region" description="Helical" evidence="1">
    <location>
        <begin position="69"/>
        <end position="86"/>
    </location>
</feature>
<dbReference type="EMBL" id="BMFG01000004">
    <property type="protein sequence ID" value="GGD25374.1"/>
    <property type="molecule type" value="Genomic_DNA"/>
</dbReference>
<gene>
    <name evidence="2" type="ORF">GCM10011343_14380</name>
</gene>
<dbReference type="RefSeq" id="WP_188361867.1">
    <property type="nucleotide sequence ID" value="NZ_BMFG01000004.1"/>
</dbReference>